<dbReference type="InterPro" id="IPR049840">
    <property type="entry name" value="DVU0524-like"/>
</dbReference>
<name>A0A4P8L4M5_9BACT</name>
<gene>
    <name evidence="1" type="ORF">FDQ92_11185</name>
</gene>
<organism evidence="1 2">
    <name type="scientific">Desulfoglaeba alkanexedens ALDC</name>
    <dbReference type="NCBI Taxonomy" id="980445"/>
    <lineage>
        <taxon>Bacteria</taxon>
        <taxon>Pseudomonadati</taxon>
        <taxon>Thermodesulfobacteriota</taxon>
        <taxon>Syntrophobacteria</taxon>
        <taxon>Syntrophobacterales</taxon>
        <taxon>Syntrophobacteraceae</taxon>
        <taxon>Desulfoglaeba</taxon>
    </lineage>
</organism>
<dbReference type="OrthoDB" id="5521275at2"/>
<keyword evidence="2" id="KW-1185">Reference proteome</keyword>
<protein>
    <submittedName>
        <fullName evidence="1">Uncharacterized protein</fullName>
    </submittedName>
</protein>
<dbReference type="NCBIfam" id="NF041863">
    <property type="entry name" value="DVU0524_fam"/>
    <property type="match status" value="1"/>
</dbReference>
<dbReference type="RefSeq" id="WP_137424967.1">
    <property type="nucleotide sequence ID" value="NZ_CP040098.1"/>
</dbReference>
<reference evidence="1 2" key="2">
    <citation type="submission" date="2019-05" db="EMBL/GenBank/DDBJ databases">
        <authorList>
            <person name="Suflita J.M."/>
            <person name="Marks C.R."/>
        </authorList>
    </citation>
    <scope>NUCLEOTIDE SEQUENCE [LARGE SCALE GENOMIC DNA]</scope>
    <source>
        <strain evidence="1 2">ALDC</strain>
    </source>
</reference>
<dbReference type="AlphaFoldDB" id="A0A4P8L4M5"/>
<evidence type="ECO:0000313" key="1">
    <source>
        <dbReference type="EMBL" id="QCQ22683.1"/>
    </source>
</evidence>
<sequence length="70" mass="8075">MLITDYHVQSVLRTYTKQLQRLHCDEMGDGGGKSRMPEERVTISDEARRHLIRERVALQALGRLVPSEAR</sequence>
<evidence type="ECO:0000313" key="2">
    <source>
        <dbReference type="Proteomes" id="UP000298602"/>
    </source>
</evidence>
<dbReference type="KEGG" id="dax:FDQ92_11185"/>
<reference evidence="1 2" key="1">
    <citation type="submission" date="2019-05" db="EMBL/GenBank/DDBJ databases">
        <title>The Complete Genome Sequence of the n-alkane-degrading Desulfoglaeba alkanexedens ALDC reveals multiple alkylsuccinate synthase gene clusters.</title>
        <authorList>
            <person name="Callaghan A.V."/>
            <person name="Davidova I.A."/>
            <person name="Duncan K.E."/>
            <person name="Morris B."/>
            <person name="McInerney M.J."/>
        </authorList>
    </citation>
    <scope>NUCLEOTIDE SEQUENCE [LARGE SCALE GENOMIC DNA]</scope>
    <source>
        <strain evidence="1 2">ALDC</strain>
    </source>
</reference>
<dbReference type="Proteomes" id="UP000298602">
    <property type="component" value="Chromosome"/>
</dbReference>
<proteinExistence type="predicted"/>
<dbReference type="EMBL" id="CP040098">
    <property type="protein sequence ID" value="QCQ22683.1"/>
    <property type="molecule type" value="Genomic_DNA"/>
</dbReference>
<accession>A0A4P8L4M5</accession>